<evidence type="ECO:0000256" key="4">
    <source>
        <dbReference type="ARBA" id="ARBA00023163"/>
    </source>
</evidence>
<keyword evidence="2" id="KW-0805">Transcription regulation</keyword>
<dbReference type="GO" id="GO:0000976">
    <property type="term" value="F:transcription cis-regulatory region binding"/>
    <property type="evidence" value="ECO:0007669"/>
    <property type="project" value="TreeGrafter"/>
</dbReference>
<dbReference type="FunFam" id="1.10.10.10:FF:000001">
    <property type="entry name" value="LysR family transcriptional regulator"/>
    <property type="match status" value="1"/>
</dbReference>
<dbReference type="PRINTS" id="PR00039">
    <property type="entry name" value="HTHLYSR"/>
</dbReference>
<comment type="similarity">
    <text evidence="1">Belongs to the LysR transcriptional regulatory family.</text>
</comment>
<dbReference type="SUPFAM" id="SSF53850">
    <property type="entry name" value="Periplasmic binding protein-like II"/>
    <property type="match status" value="1"/>
</dbReference>
<proteinExistence type="inferred from homology"/>
<organism evidence="6 7">
    <name type="scientific">Paenibacillus nasutitermitis</name>
    <dbReference type="NCBI Taxonomy" id="1652958"/>
    <lineage>
        <taxon>Bacteria</taxon>
        <taxon>Bacillati</taxon>
        <taxon>Bacillota</taxon>
        <taxon>Bacilli</taxon>
        <taxon>Bacillales</taxon>
        <taxon>Paenibacillaceae</taxon>
        <taxon>Paenibacillus</taxon>
    </lineage>
</organism>
<evidence type="ECO:0000256" key="1">
    <source>
        <dbReference type="ARBA" id="ARBA00009437"/>
    </source>
</evidence>
<feature type="domain" description="HTH lysR-type" evidence="5">
    <location>
        <begin position="1"/>
        <end position="58"/>
    </location>
</feature>
<keyword evidence="4" id="KW-0804">Transcription</keyword>
<dbReference type="Gene3D" id="3.40.190.290">
    <property type="match status" value="1"/>
</dbReference>
<dbReference type="PANTHER" id="PTHR30126">
    <property type="entry name" value="HTH-TYPE TRANSCRIPTIONAL REGULATOR"/>
    <property type="match status" value="1"/>
</dbReference>
<dbReference type="PANTHER" id="PTHR30126:SF40">
    <property type="entry name" value="HTH-TYPE TRANSCRIPTIONAL REGULATOR GLTR"/>
    <property type="match status" value="1"/>
</dbReference>
<sequence length="288" mass="31758">MDLTDLKVFLAIVEEGSLTRAAQKLDYVQSNVTTRVRKLEMELGAQLFHRNPKGVKPTERGLVFRNYAVDILHMVEEAIMAVKEPDYPCGPLVIGVVETIASSQPFIRALSDFQKTYPEVALSLITGTSPQNYEKVLNHQLDGAFCTGEFDLSSLHTAHEIREEVFLLTAADGTDTLASPDVANAAWVVFPKGCPFRAAIEDWLGSEGASPANIIEISTMETMLNCVRAGIGYALLTESAVTVADDRVRVHPVPERYRFATTRLVSRNERFHNKAFAAFANCIRAAVI</sequence>
<dbReference type="EMBL" id="BMHP01000003">
    <property type="protein sequence ID" value="GGD84159.1"/>
    <property type="molecule type" value="Genomic_DNA"/>
</dbReference>
<protein>
    <submittedName>
        <fullName evidence="6">HTH-type transcriptional regulator CzcR</fullName>
    </submittedName>
</protein>
<comment type="caution">
    <text evidence="6">The sequence shown here is derived from an EMBL/GenBank/DDBJ whole genome shotgun (WGS) entry which is preliminary data.</text>
</comment>
<evidence type="ECO:0000259" key="5">
    <source>
        <dbReference type="PROSITE" id="PS50931"/>
    </source>
</evidence>
<gene>
    <name evidence="6" type="primary">czcR</name>
    <name evidence="6" type="ORF">GCM10010911_48020</name>
</gene>
<accession>A0A917E070</accession>
<dbReference type="Pfam" id="PF00126">
    <property type="entry name" value="HTH_1"/>
    <property type="match status" value="1"/>
</dbReference>
<reference evidence="6" key="2">
    <citation type="submission" date="2020-09" db="EMBL/GenBank/DDBJ databases">
        <authorList>
            <person name="Sun Q."/>
            <person name="Zhou Y."/>
        </authorList>
    </citation>
    <scope>NUCLEOTIDE SEQUENCE</scope>
    <source>
        <strain evidence="6">CGMCC 1.15178</strain>
    </source>
</reference>
<dbReference type="AlphaFoldDB" id="A0A917E070"/>
<dbReference type="RefSeq" id="WP_188995671.1">
    <property type="nucleotide sequence ID" value="NZ_BMHP01000003.1"/>
</dbReference>
<reference evidence="6" key="1">
    <citation type="journal article" date="2014" name="Int. J. Syst. Evol. Microbiol.">
        <title>Complete genome sequence of Corynebacterium casei LMG S-19264T (=DSM 44701T), isolated from a smear-ripened cheese.</title>
        <authorList>
            <consortium name="US DOE Joint Genome Institute (JGI-PGF)"/>
            <person name="Walter F."/>
            <person name="Albersmeier A."/>
            <person name="Kalinowski J."/>
            <person name="Ruckert C."/>
        </authorList>
    </citation>
    <scope>NUCLEOTIDE SEQUENCE</scope>
    <source>
        <strain evidence="6">CGMCC 1.15178</strain>
    </source>
</reference>
<dbReference type="GO" id="GO:0003700">
    <property type="term" value="F:DNA-binding transcription factor activity"/>
    <property type="evidence" value="ECO:0007669"/>
    <property type="project" value="InterPro"/>
</dbReference>
<keyword evidence="7" id="KW-1185">Reference proteome</keyword>
<dbReference type="InterPro" id="IPR000847">
    <property type="entry name" value="LysR_HTH_N"/>
</dbReference>
<dbReference type="Gene3D" id="1.10.10.10">
    <property type="entry name" value="Winged helix-like DNA-binding domain superfamily/Winged helix DNA-binding domain"/>
    <property type="match status" value="1"/>
</dbReference>
<evidence type="ECO:0000313" key="7">
    <source>
        <dbReference type="Proteomes" id="UP000612456"/>
    </source>
</evidence>
<evidence type="ECO:0000313" key="6">
    <source>
        <dbReference type="EMBL" id="GGD84159.1"/>
    </source>
</evidence>
<dbReference type="PROSITE" id="PS50931">
    <property type="entry name" value="HTH_LYSR"/>
    <property type="match status" value="1"/>
</dbReference>
<dbReference type="InterPro" id="IPR036388">
    <property type="entry name" value="WH-like_DNA-bd_sf"/>
</dbReference>
<keyword evidence="3" id="KW-0238">DNA-binding</keyword>
<dbReference type="Proteomes" id="UP000612456">
    <property type="component" value="Unassembled WGS sequence"/>
</dbReference>
<dbReference type="InterPro" id="IPR005119">
    <property type="entry name" value="LysR_subst-bd"/>
</dbReference>
<evidence type="ECO:0000256" key="3">
    <source>
        <dbReference type="ARBA" id="ARBA00023125"/>
    </source>
</evidence>
<name>A0A917E070_9BACL</name>
<dbReference type="SUPFAM" id="SSF46785">
    <property type="entry name" value="Winged helix' DNA-binding domain"/>
    <property type="match status" value="1"/>
</dbReference>
<dbReference type="InterPro" id="IPR036390">
    <property type="entry name" value="WH_DNA-bd_sf"/>
</dbReference>
<evidence type="ECO:0000256" key="2">
    <source>
        <dbReference type="ARBA" id="ARBA00023015"/>
    </source>
</evidence>
<dbReference type="Pfam" id="PF03466">
    <property type="entry name" value="LysR_substrate"/>
    <property type="match status" value="1"/>
</dbReference>